<dbReference type="Pfam" id="PF00664">
    <property type="entry name" value="ABC_membrane"/>
    <property type="match status" value="1"/>
</dbReference>
<organism evidence="10 11">
    <name type="scientific">Pseudomonas entomophila</name>
    <dbReference type="NCBI Taxonomy" id="312306"/>
    <lineage>
        <taxon>Bacteria</taxon>
        <taxon>Pseudomonadati</taxon>
        <taxon>Pseudomonadota</taxon>
        <taxon>Gammaproteobacteria</taxon>
        <taxon>Pseudomonadales</taxon>
        <taxon>Pseudomonadaceae</taxon>
        <taxon>Pseudomonas</taxon>
    </lineage>
</organism>
<dbReference type="GO" id="GO:0140359">
    <property type="term" value="F:ABC-type transporter activity"/>
    <property type="evidence" value="ECO:0007669"/>
    <property type="project" value="InterPro"/>
</dbReference>
<dbReference type="KEGG" id="pory:EJA05_17500"/>
<dbReference type="InterPro" id="IPR003593">
    <property type="entry name" value="AAA+_ATPase"/>
</dbReference>
<dbReference type="InterPro" id="IPR036640">
    <property type="entry name" value="ABC1_TM_sf"/>
</dbReference>
<keyword evidence="4" id="KW-0067">ATP-binding</keyword>
<dbReference type="SUPFAM" id="SSF52540">
    <property type="entry name" value="P-loop containing nucleoside triphosphate hydrolases"/>
    <property type="match status" value="1"/>
</dbReference>
<feature type="domain" description="ABC transmembrane type-1" evidence="9">
    <location>
        <begin position="18"/>
        <end position="307"/>
    </location>
</feature>
<dbReference type="Gene3D" id="3.40.50.300">
    <property type="entry name" value="P-loop containing nucleotide triphosphate hydrolases"/>
    <property type="match status" value="1"/>
</dbReference>
<comment type="subcellular location">
    <subcellularLocation>
        <location evidence="1">Cell membrane</location>
        <topology evidence="1">Multi-pass membrane protein</topology>
    </subcellularLocation>
</comment>
<evidence type="ECO:0000256" key="7">
    <source>
        <dbReference type="SAM" id="Phobius"/>
    </source>
</evidence>
<dbReference type="EMBL" id="CP034338">
    <property type="protein sequence ID" value="AZL69396.1"/>
    <property type="molecule type" value="Genomic_DNA"/>
</dbReference>
<dbReference type="PANTHER" id="PTHR24221">
    <property type="entry name" value="ATP-BINDING CASSETTE SUB-FAMILY B"/>
    <property type="match status" value="1"/>
</dbReference>
<dbReference type="PROSITE" id="PS50929">
    <property type="entry name" value="ABC_TM1F"/>
    <property type="match status" value="1"/>
</dbReference>
<keyword evidence="3" id="KW-0547">Nucleotide-binding</keyword>
<sequence>MCSSKSEKAMLGHQAPRFGAILQTFAALFWLAQAAAIAWAVQSLLENRGMAAVWPAALTVLLVGVIRSLVEAWGGRVLYRSARAHISSLRHDALISLATRSPQDTQRASSGEAASVLAEQAEALLPYLLRYLPVQQRVMILPLLIAAVTTWFSWMAALVLLFAAPLIPMFMALVGWQAKAAAEKQWVEAGAMNGFLLDRLRGLTTLRALDAVEHTAERLQNSTQSLRKRTMRVLRIAFLSSAVLELFSALGVALVAVYVGFHLLGYLNFGAWGARLSLGEGLFILLLAPTFFEPLRELSAVWHDRAAGTSAIDAMVRLTERGVSLPERRTAPPGSALLSLSELAVQHAGNQQPVFRGLSLILQSGEHLAVTGTSGCGKSTLLATIAGLLPVSAGNLSTTLKPGEIGWIGQRQHVFAGTVQANISLGRPTVDNAAVQQALTLARLHAVDQAHPRQMLGEGGVGLSGGEALRLALARIAADPSIQLILADEPTAHLDRQTAREITQALLELGRGRTLLVATHDPALAAALDRQMSLDELCLPHQNPRRTEEQLQPC</sequence>
<feature type="transmembrane region" description="Helical" evidence="7">
    <location>
        <begin position="160"/>
        <end position="176"/>
    </location>
</feature>
<keyword evidence="6 7" id="KW-0472">Membrane</keyword>
<name>A0A3S8UM80_9PSED</name>
<keyword evidence="5 7" id="KW-1133">Transmembrane helix</keyword>
<evidence type="ECO:0000256" key="6">
    <source>
        <dbReference type="ARBA" id="ARBA00023136"/>
    </source>
</evidence>
<evidence type="ECO:0000313" key="11">
    <source>
        <dbReference type="Proteomes" id="UP000268230"/>
    </source>
</evidence>
<evidence type="ECO:0000256" key="5">
    <source>
        <dbReference type="ARBA" id="ARBA00022989"/>
    </source>
</evidence>
<evidence type="ECO:0000259" key="9">
    <source>
        <dbReference type="PROSITE" id="PS50929"/>
    </source>
</evidence>
<gene>
    <name evidence="10" type="primary">cydD</name>
    <name evidence="10" type="ORF">EJA05_17500</name>
</gene>
<dbReference type="CDD" id="cd18584">
    <property type="entry name" value="ABC_6TM_AarD_CydD"/>
    <property type="match status" value="1"/>
</dbReference>
<evidence type="ECO:0000313" key="10">
    <source>
        <dbReference type="EMBL" id="AZL69396.1"/>
    </source>
</evidence>
<evidence type="ECO:0000256" key="4">
    <source>
        <dbReference type="ARBA" id="ARBA00022840"/>
    </source>
</evidence>
<dbReference type="InterPro" id="IPR027417">
    <property type="entry name" value="P-loop_NTPase"/>
</dbReference>
<dbReference type="GO" id="GO:0042883">
    <property type="term" value="P:cysteine transport"/>
    <property type="evidence" value="ECO:0007669"/>
    <property type="project" value="InterPro"/>
</dbReference>
<reference evidence="10 11" key="1">
    <citation type="submission" date="2018-12" db="EMBL/GenBank/DDBJ databases">
        <authorList>
            <person name="Li S."/>
            <person name="Yang R."/>
            <person name="Chen G."/>
            <person name="Zou L."/>
            <person name="Zhang C."/>
            <person name="Chen Y."/>
            <person name="Liu Z."/>
            <person name="Li Y."/>
            <person name="Yan Y."/>
            <person name="Huang M."/>
            <person name="Chen T."/>
        </authorList>
    </citation>
    <scope>NUCLEOTIDE SEQUENCE [LARGE SCALE GENOMIC DNA]</scope>
    <source>
        <strain evidence="10 11">1257</strain>
    </source>
</reference>
<dbReference type="GO" id="GO:0005886">
    <property type="term" value="C:plasma membrane"/>
    <property type="evidence" value="ECO:0007669"/>
    <property type="project" value="UniProtKB-SubCell"/>
</dbReference>
<dbReference type="SUPFAM" id="SSF90123">
    <property type="entry name" value="ABC transporter transmembrane region"/>
    <property type="match status" value="1"/>
</dbReference>
<dbReference type="AlphaFoldDB" id="A0A3S8UM80"/>
<accession>A0A3S8UM80</accession>
<dbReference type="Gene3D" id="1.20.1560.10">
    <property type="entry name" value="ABC transporter type 1, transmembrane domain"/>
    <property type="match status" value="1"/>
</dbReference>
<dbReference type="NCBIfam" id="TIGR02857">
    <property type="entry name" value="CydD"/>
    <property type="match status" value="1"/>
</dbReference>
<evidence type="ECO:0000256" key="1">
    <source>
        <dbReference type="ARBA" id="ARBA00004651"/>
    </source>
</evidence>
<keyword evidence="2 7" id="KW-0812">Transmembrane</keyword>
<dbReference type="Pfam" id="PF00005">
    <property type="entry name" value="ABC_tran"/>
    <property type="match status" value="1"/>
</dbReference>
<feature type="transmembrane region" description="Helical" evidence="7">
    <location>
        <begin position="236"/>
        <end position="260"/>
    </location>
</feature>
<evidence type="ECO:0000256" key="2">
    <source>
        <dbReference type="ARBA" id="ARBA00022692"/>
    </source>
</evidence>
<feature type="domain" description="ABC transporter" evidence="8">
    <location>
        <begin position="338"/>
        <end position="554"/>
    </location>
</feature>
<dbReference type="PROSITE" id="PS50893">
    <property type="entry name" value="ABC_TRANSPORTER_2"/>
    <property type="match status" value="1"/>
</dbReference>
<dbReference type="InterPro" id="IPR039421">
    <property type="entry name" value="Type_1_exporter"/>
</dbReference>
<dbReference type="InterPro" id="IPR003439">
    <property type="entry name" value="ABC_transporter-like_ATP-bd"/>
</dbReference>
<dbReference type="GO" id="GO:0016887">
    <property type="term" value="F:ATP hydrolysis activity"/>
    <property type="evidence" value="ECO:0007669"/>
    <property type="project" value="InterPro"/>
</dbReference>
<feature type="transmembrane region" description="Helical" evidence="7">
    <location>
        <begin position="50"/>
        <end position="70"/>
    </location>
</feature>
<feature type="transmembrane region" description="Helical" evidence="7">
    <location>
        <begin position="138"/>
        <end position="154"/>
    </location>
</feature>
<dbReference type="GO" id="GO:0005524">
    <property type="term" value="F:ATP binding"/>
    <property type="evidence" value="ECO:0007669"/>
    <property type="project" value="UniProtKB-KW"/>
</dbReference>
<dbReference type="GO" id="GO:0034040">
    <property type="term" value="F:ATPase-coupled lipid transmembrane transporter activity"/>
    <property type="evidence" value="ECO:0007669"/>
    <property type="project" value="TreeGrafter"/>
</dbReference>
<dbReference type="SMART" id="SM00382">
    <property type="entry name" value="AAA"/>
    <property type="match status" value="1"/>
</dbReference>
<protein>
    <submittedName>
        <fullName evidence="10">Thiol reductant ABC exporter subunit CydD</fullName>
    </submittedName>
</protein>
<dbReference type="PANTHER" id="PTHR24221:SF261">
    <property type="entry name" value="GLUTATHIONE_L-CYSTEINE TRANSPORT SYSTEM ATP-BINDING_PERMEASE PROTEIN CYDD"/>
    <property type="match status" value="1"/>
</dbReference>
<evidence type="ECO:0000259" key="8">
    <source>
        <dbReference type="PROSITE" id="PS50893"/>
    </source>
</evidence>
<dbReference type="InterPro" id="IPR011527">
    <property type="entry name" value="ABC1_TM_dom"/>
</dbReference>
<dbReference type="InterPro" id="IPR014216">
    <property type="entry name" value="ABC_transptr_CydD"/>
</dbReference>
<proteinExistence type="predicted"/>
<dbReference type="OrthoDB" id="9806127at2"/>
<dbReference type="Proteomes" id="UP000268230">
    <property type="component" value="Chromosome"/>
</dbReference>
<evidence type="ECO:0000256" key="3">
    <source>
        <dbReference type="ARBA" id="ARBA00022741"/>
    </source>
</evidence>